<dbReference type="PATRIC" id="fig|1121318.3.peg.246"/>
<name>A0A0L6ZEC5_9CLOT</name>
<dbReference type="AlphaFoldDB" id="A0A0L6ZEC5"/>
<protein>
    <submittedName>
        <fullName evidence="1">Uncharacterized protein</fullName>
    </submittedName>
</protein>
<dbReference type="Proteomes" id="UP000037043">
    <property type="component" value="Unassembled WGS sequence"/>
</dbReference>
<accession>A0A0L6ZEC5</accession>
<gene>
    <name evidence="1" type="ORF">CLHOM_02470</name>
</gene>
<dbReference type="EMBL" id="LHUR01000009">
    <property type="protein sequence ID" value="KOA21320.1"/>
    <property type="molecule type" value="Genomic_DNA"/>
</dbReference>
<reference evidence="2" key="1">
    <citation type="submission" date="2015-08" db="EMBL/GenBank/DDBJ databases">
        <title>Genome sequence of the strict anaerobe Clostridium homopropionicum LuHBu1 (DSM 5847T).</title>
        <authorList>
            <person name="Poehlein A."/>
            <person name="Beck M."/>
            <person name="Schiel-Bengelsdorf B."/>
            <person name="Bengelsdorf F.R."/>
            <person name="Daniel R."/>
            <person name="Duerre P."/>
        </authorList>
    </citation>
    <scope>NUCLEOTIDE SEQUENCE [LARGE SCALE GENOMIC DNA]</scope>
    <source>
        <strain evidence="2">DSM 5847</strain>
    </source>
</reference>
<proteinExistence type="predicted"/>
<keyword evidence="2" id="KW-1185">Reference proteome</keyword>
<sequence length="33" mass="3473">MDILASAEEISATTKAINNKVSESASSYNKLVS</sequence>
<evidence type="ECO:0000313" key="1">
    <source>
        <dbReference type="EMBL" id="KOA21320.1"/>
    </source>
</evidence>
<evidence type="ECO:0000313" key="2">
    <source>
        <dbReference type="Proteomes" id="UP000037043"/>
    </source>
</evidence>
<comment type="caution">
    <text evidence="1">The sequence shown here is derived from an EMBL/GenBank/DDBJ whole genome shotgun (WGS) entry which is preliminary data.</text>
</comment>
<organism evidence="1 2">
    <name type="scientific">Clostridium homopropionicum DSM 5847</name>
    <dbReference type="NCBI Taxonomy" id="1121318"/>
    <lineage>
        <taxon>Bacteria</taxon>
        <taxon>Bacillati</taxon>
        <taxon>Bacillota</taxon>
        <taxon>Clostridia</taxon>
        <taxon>Eubacteriales</taxon>
        <taxon>Clostridiaceae</taxon>
        <taxon>Clostridium</taxon>
    </lineage>
</organism>